<organism evidence="1 2">
    <name type="scientific">Echinicola arenosa</name>
    <dbReference type="NCBI Taxonomy" id="2774144"/>
    <lineage>
        <taxon>Bacteria</taxon>
        <taxon>Pseudomonadati</taxon>
        <taxon>Bacteroidota</taxon>
        <taxon>Cytophagia</taxon>
        <taxon>Cytophagales</taxon>
        <taxon>Cyclobacteriaceae</taxon>
        <taxon>Echinicola</taxon>
    </lineage>
</organism>
<proteinExistence type="predicted"/>
<sequence>MDIVKHYDFVIVEQPNEDHPYFLHDYTPSEGERFFCAKLLKKQKPKGQLFFVLKKDGTAISLKNAPFGGFWLEKKISSESFQVFVEELTLELKALGANTLTVIQPPDIYESNNPLIHYILKTQGFFMDNMLLHHFLEDRRFMKGFLHAKSSKHRKRIKKLEYEIEVGGIKNFNFLKDIKWWRSQRGHEYNVQEEKLIQQVSTYPERYFLISLVQAQNTVAHVLCVKLTPNSLYYYLPAINPTLQETYTGEALLFEVVKLGESLGVDFIDFGSSDLDGKANHNLIRFKSKNANKAFNKISWTIKL</sequence>
<gene>
    <name evidence="1" type="ORF">IFO69_00490</name>
</gene>
<name>A0ABR9AEL8_9BACT</name>
<dbReference type="Gene3D" id="3.40.630.30">
    <property type="match status" value="1"/>
</dbReference>
<evidence type="ECO:0000313" key="2">
    <source>
        <dbReference type="Proteomes" id="UP000647133"/>
    </source>
</evidence>
<reference evidence="1 2" key="1">
    <citation type="submission" date="2020-09" db="EMBL/GenBank/DDBJ databases">
        <title>Echinicola sp. CAU 1574 isolated from sand of Sido Beach.</title>
        <authorList>
            <person name="Kim W."/>
        </authorList>
    </citation>
    <scope>NUCLEOTIDE SEQUENCE [LARGE SCALE GENOMIC DNA]</scope>
    <source>
        <strain evidence="1 2">CAU 1574</strain>
    </source>
</reference>
<comment type="caution">
    <text evidence="1">The sequence shown here is derived from an EMBL/GenBank/DDBJ whole genome shotgun (WGS) entry which is preliminary data.</text>
</comment>
<dbReference type="InterPro" id="IPR016181">
    <property type="entry name" value="Acyl_CoA_acyltransferase"/>
</dbReference>
<dbReference type="EMBL" id="JACYTQ010000001">
    <property type="protein sequence ID" value="MBD8487212.1"/>
    <property type="molecule type" value="Genomic_DNA"/>
</dbReference>
<evidence type="ECO:0000313" key="1">
    <source>
        <dbReference type="EMBL" id="MBD8487212.1"/>
    </source>
</evidence>
<dbReference type="SUPFAM" id="SSF55729">
    <property type="entry name" value="Acyl-CoA N-acyltransferases (Nat)"/>
    <property type="match status" value="1"/>
</dbReference>
<keyword evidence="2" id="KW-1185">Reference proteome</keyword>
<accession>A0ABR9AEL8</accession>
<protein>
    <submittedName>
        <fullName evidence="1">GNAT family N-acetyltransferase</fullName>
    </submittedName>
</protein>
<dbReference type="RefSeq" id="WP_192006997.1">
    <property type="nucleotide sequence ID" value="NZ_JACYTQ010000001.1"/>
</dbReference>
<dbReference type="Proteomes" id="UP000647133">
    <property type="component" value="Unassembled WGS sequence"/>
</dbReference>